<feature type="compositionally biased region" description="Basic and acidic residues" evidence="1">
    <location>
        <begin position="40"/>
        <end position="53"/>
    </location>
</feature>
<evidence type="ECO:0000313" key="2">
    <source>
        <dbReference type="EMBL" id="JAH32757.1"/>
    </source>
</evidence>
<feature type="region of interest" description="Disordered" evidence="1">
    <location>
        <begin position="31"/>
        <end position="53"/>
    </location>
</feature>
<reference evidence="2" key="1">
    <citation type="submission" date="2014-11" db="EMBL/GenBank/DDBJ databases">
        <authorList>
            <person name="Amaro Gonzalez C."/>
        </authorList>
    </citation>
    <scope>NUCLEOTIDE SEQUENCE</scope>
</reference>
<dbReference type="EMBL" id="GBXM01075820">
    <property type="protein sequence ID" value="JAH32757.1"/>
    <property type="molecule type" value="Transcribed_RNA"/>
</dbReference>
<sequence length="53" mass="5948">MMTGDMLPLSFVEGEGFRELMAFVEPEYKLPSQRTTTTKNGEDVRGKHGELEG</sequence>
<reference evidence="2" key="2">
    <citation type="journal article" date="2015" name="Fish Shellfish Immunol.">
        <title>Early steps in the European eel (Anguilla anguilla)-Vibrio vulnificus interaction in the gills: Role of the RtxA13 toxin.</title>
        <authorList>
            <person name="Callol A."/>
            <person name="Pajuelo D."/>
            <person name="Ebbesson L."/>
            <person name="Teles M."/>
            <person name="MacKenzie S."/>
            <person name="Amaro C."/>
        </authorList>
    </citation>
    <scope>NUCLEOTIDE SEQUENCE</scope>
</reference>
<name>A0A0E9RVE7_ANGAN</name>
<proteinExistence type="predicted"/>
<evidence type="ECO:0000256" key="1">
    <source>
        <dbReference type="SAM" id="MobiDB-lite"/>
    </source>
</evidence>
<protein>
    <submittedName>
        <fullName evidence="2">Uncharacterized protein</fullName>
    </submittedName>
</protein>
<accession>A0A0E9RVE7</accession>
<dbReference type="SUPFAM" id="SSF140996">
    <property type="entry name" value="Hermes dimerisation domain"/>
    <property type="match status" value="1"/>
</dbReference>
<organism evidence="2">
    <name type="scientific">Anguilla anguilla</name>
    <name type="common">European freshwater eel</name>
    <name type="synonym">Muraena anguilla</name>
    <dbReference type="NCBI Taxonomy" id="7936"/>
    <lineage>
        <taxon>Eukaryota</taxon>
        <taxon>Metazoa</taxon>
        <taxon>Chordata</taxon>
        <taxon>Craniata</taxon>
        <taxon>Vertebrata</taxon>
        <taxon>Euteleostomi</taxon>
        <taxon>Actinopterygii</taxon>
        <taxon>Neopterygii</taxon>
        <taxon>Teleostei</taxon>
        <taxon>Anguilliformes</taxon>
        <taxon>Anguillidae</taxon>
        <taxon>Anguilla</taxon>
    </lineage>
</organism>
<dbReference type="AlphaFoldDB" id="A0A0E9RVE7"/>